<feature type="transmembrane region" description="Helical" evidence="1">
    <location>
        <begin position="42"/>
        <end position="59"/>
    </location>
</feature>
<evidence type="ECO:0000256" key="1">
    <source>
        <dbReference type="SAM" id="Phobius"/>
    </source>
</evidence>
<protein>
    <recommendedName>
        <fullName evidence="4">DUF3329 domain-containing protein</fullName>
    </recommendedName>
</protein>
<keyword evidence="3" id="KW-1185">Reference proteome</keyword>
<keyword evidence="1" id="KW-0472">Membrane</keyword>
<organism evidence="2 3">
    <name type="scientific">Stagnihabitans tardus</name>
    <dbReference type="NCBI Taxonomy" id="2699202"/>
    <lineage>
        <taxon>Bacteria</taxon>
        <taxon>Pseudomonadati</taxon>
        <taxon>Pseudomonadota</taxon>
        <taxon>Alphaproteobacteria</taxon>
        <taxon>Rhodobacterales</taxon>
        <taxon>Paracoccaceae</taxon>
        <taxon>Stagnihabitans</taxon>
    </lineage>
</organism>
<dbReference type="RefSeq" id="WP_168774848.1">
    <property type="nucleotide sequence ID" value="NZ_JAABNR010000009.1"/>
</dbReference>
<keyword evidence="1" id="KW-0812">Transmembrane</keyword>
<comment type="caution">
    <text evidence="2">The sequence shown here is derived from an EMBL/GenBank/DDBJ whole genome shotgun (WGS) entry which is preliminary data.</text>
</comment>
<dbReference type="Proteomes" id="UP001193501">
    <property type="component" value="Unassembled WGS sequence"/>
</dbReference>
<evidence type="ECO:0000313" key="3">
    <source>
        <dbReference type="Proteomes" id="UP001193501"/>
    </source>
</evidence>
<dbReference type="EMBL" id="JAABNR010000009">
    <property type="protein sequence ID" value="NBZ88034.1"/>
    <property type="molecule type" value="Genomic_DNA"/>
</dbReference>
<proteinExistence type="predicted"/>
<reference evidence="2" key="1">
    <citation type="submission" date="2020-01" db="EMBL/GenBank/DDBJ databases">
        <authorList>
            <person name="Chen W.-M."/>
        </authorList>
    </citation>
    <scope>NUCLEOTIDE SEQUENCE</scope>
    <source>
        <strain evidence="2">CYK-10</strain>
    </source>
</reference>
<name>A0AAE4YD14_9RHOB</name>
<evidence type="ECO:0008006" key="4">
    <source>
        <dbReference type="Google" id="ProtNLM"/>
    </source>
</evidence>
<dbReference type="AlphaFoldDB" id="A0AAE4YD14"/>
<evidence type="ECO:0000313" key="2">
    <source>
        <dbReference type="EMBL" id="NBZ88034.1"/>
    </source>
</evidence>
<gene>
    <name evidence="2" type="ORF">GV832_10635</name>
</gene>
<accession>A0AAE4YD14</accession>
<sequence>MQKRPFLDPDHPMFARAWVRWLVSIGPMAWSVLEFWQSEPMWGIIFLAIGAYAFWVLIWNRR</sequence>
<keyword evidence="1" id="KW-1133">Transmembrane helix</keyword>